<comment type="caution">
    <text evidence="2">The sequence shown here is derived from an EMBL/GenBank/DDBJ whole genome shotgun (WGS) entry which is preliminary data.</text>
</comment>
<gene>
    <name evidence="2" type="ORF">GCM10023081_13170</name>
</gene>
<accession>A0ABP7C5L6</accession>
<proteinExistence type="predicted"/>
<dbReference type="EMBL" id="BAABEO010000009">
    <property type="protein sequence ID" value="GAA3676236.1"/>
    <property type="molecule type" value="Genomic_DNA"/>
</dbReference>
<evidence type="ECO:0000256" key="1">
    <source>
        <dbReference type="SAM" id="MobiDB-lite"/>
    </source>
</evidence>
<feature type="region of interest" description="Disordered" evidence="1">
    <location>
        <begin position="1"/>
        <end position="32"/>
    </location>
</feature>
<name>A0ABP7C5L6_9MICC</name>
<reference evidence="3" key="1">
    <citation type="journal article" date="2019" name="Int. J. Syst. Evol. Microbiol.">
        <title>The Global Catalogue of Microorganisms (GCM) 10K type strain sequencing project: providing services to taxonomists for standard genome sequencing and annotation.</title>
        <authorList>
            <consortium name="The Broad Institute Genomics Platform"/>
            <consortium name="The Broad Institute Genome Sequencing Center for Infectious Disease"/>
            <person name="Wu L."/>
            <person name="Ma J."/>
        </authorList>
    </citation>
    <scope>NUCLEOTIDE SEQUENCE [LARGE SCALE GENOMIC DNA]</scope>
    <source>
        <strain evidence="3">JCM 30742</strain>
    </source>
</reference>
<feature type="region of interest" description="Disordered" evidence="1">
    <location>
        <begin position="46"/>
        <end position="65"/>
    </location>
</feature>
<dbReference type="Proteomes" id="UP001500752">
    <property type="component" value="Unassembled WGS sequence"/>
</dbReference>
<evidence type="ECO:0000313" key="3">
    <source>
        <dbReference type="Proteomes" id="UP001500752"/>
    </source>
</evidence>
<keyword evidence="3" id="KW-1185">Reference proteome</keyword>
<evidence type="ECO:0000313" key="2">
    <source>
        <dbReference type="EMBL" id="GAA3676236.1"/>
    </source>
</evidence>
<protein>
    <submittedName>
        <fullName evidence="2">Uncharacterized protein</fullName>
    </submittedName>
</protein>
<sequence length="113" mass="11576">MGQEDLDRGTQAGGVAGADFPGQSGKAIPDGEGNWLVAMGANALSPDQLRPGSHVRSPAASFRTDSGAPCGLGVIPLIGDSMERIPADTSLEKVSPERLRKVVRASFAGTMGE</sequence>
<organism evidence="2 3">
    <name type="scientific">Arthrobacter ginkgonis</name>
    <dbReference type="NCBI Taxonomy" id="1630594"/>
    <lineage>
        <taxon>Bacteria</taxon>
        <taxon>Bacillati</taxon>
        <taxon>Actinomycetota</taxon>
        <taxon>Actinomycetes</taxon>
        <taxon>Micrococcales</taxon>
        <taxon>Micrococcaceae</taxon>
        <taxon>Arthrobacter</taxon>
    </lineage>
</organism>